<feature type="compositionally biased region" description="Basic and acidic residues" evidence="1">
    <location>
        <begin position="145"/>
        <end position="168"/>
    </location>
</feature>
<keyword evidence="3" id="KW-1185">Reference proteome</keyword>
<dbReference type="Proteomes" id="UP001212841">
    <property type="component" value="Unassembled WGS sequence"/>
</dbReference>
<feature type="region of interest" description="Disordered" evidence="1">
    <location>
        <begin position="134"/>
        <end position="168"/>
    </location>
</feature>
<organism evidence="2 3">
    <name type="scientific">Rhizophlyctis rosea</name>
    <dbReference type="NCBI Taxonomy" id="64517"/>
    <lineage>
        <taxon>Eukaryota</taxon>
        <taxon>Fungi</taxon>
        <taxon>Fungi incertae sedis</taxon>
        <taxon>Chytridiomycota</taxon>
        <taxon>Chytridiomycota incertae sedis</taxon>
        <taxon>Chytridiomycetes</taxon>
        <taxon>Rhizophlyctidales</taxon>
        <taxon>Rhizophlyctidaceae</taxon>
        <taxon>Rhizophlyctis</taxon>
    </lineage>
</organism>
<proteinExistence type="predicted"/>
<accession>A0AAD5SHQ1</accession>
<name>A0AAD5SHQ1_9FUNG</name>
<evidence type="ECO:0000256" key="1">
    <source>
        <dbReference type="SAM" id="MobiDB-lite"/>
    </source>
</evidence>
<evidence type="ECO:0000313" key="3">
    <source>
        <dbReference type="Proteomes" id="UP001212841"/>
    </source>
</evidence>
<protein>
    <submittedName>
        <fullName evidence="2">Uncharacterized protein</fullName>
    </submittedName>
</protein>
<feature type="compositionally biased region" description="Polar residues" evidence="1">
    <location>
        <begin position="135"/>
        <end position="144"/>
    </location>
</feature>
<dbReference type="EMBL" id="JADGJD010000556">
    <property type="protein sequence ID" value="KAJ3050075.1"/>
    <property type="molecule type" value="Genomic_DNA"/>
</dbReference>
<gene>
    <name evidence="2" type="ORF">HK097_008932</name>
</gene>
<evidence type="ECO:0000313" key="2">
    <source>
        <dbReference type="EMBL" id="KAJ3050075.1"/>
    </source>
</evidence>
<sequence length="168" mass="18975">MTCHLLRIAKFSLPEPKTIFILFALWFSRFRQPKTSHTPTDQTIKTMSTSSTFSNFDRNDVNVADWIYRTATDTDTPGFHYTQASFSSSPSRGNASSAASDGVLDINVDFTPLAHGALLDGTKDQVRRADELISRAQSDIQDAQQEVKRSEDRSQEREGLLQDERRSR</sequence>
<dbReference type="AlphaFoldDB" id="A0AAD5SHQ1"/>
<comment type="caution">
    <text evidence="2">The sequence shown here is derived from an EMBL/GenBank/DDBJ whole genome shotgun (WGS) entry which is preliminary data.</text>
</comment>
<reference evidence="2" key="1">
    <citation type="submission" date="2020-05" db="EMBL/GenBank/DDBJ databases">
        <title>Phylogenomic resolution of chytrid fungi.</title>
        <authorList>
            <person name="Stajich J.E."/>
            <person name="Amses K."/>
            <person name="Simmons R."/>
            <person name="Seto K."/>
            <person name="Myers J."/>
            <person name="Bonds A."/>
            <person name="Quandt C.A."/>
            <person name="Barry K."/>
            <person name="Liu P."/>
            <person name="Grigoriev I."/>
            <person name="Longcore J.E."/>
            <person name="James T.Y."/>
        </authorList>
    </citation>
    <scope>NUCLEOTIDE SEQUENCE</scope>
    <source>
        <strain evidence="2">JEL0318</strain>
    </source>
</reference>